<evidence type="ECO:0000256" key="1">
    <source>
        <dbReference type="SAM" id="MobiDB-lite"/>
    </source>
</evidence>
<organism evidence="2 3">
    <name type="scientific">Arthrobotrys musiformis</name>
    <dbReference type="NCBI Taxonomy" id="47236"/>
    <lineage>
        <taxon>Eukaryota</taxon>
        <taxon>Fungi</taxon>
        <taxon>Dikarya</taxon>
        <taxon>Ascomycota</taxon>
        <taxon>Pezizomycotina</taxon>
        <taxon>Orbiliomycetes</taxon>
        <taxon>Orbiliales</taxon>
        <taxon>Orbiliaceae</taxon>
        <taxon>Arthrobotrys</taxon>
    </lineage>
</organism>
<name>A0AAV9VS57_9PEZI</name>
<gene>
    <name evidence="2" type="ORF">TWF481_002695</name>
</gene>
<evidence type="ECO:0008006" key="4">
    <source>
        <dbReference type="Google" id="ProtNLM"/>
    </source>
</evidence>
<dbReference type="AlphaFoldDB" id="A0AAV9VS57"/>
<keyword evidence="3" id="KW-1185">Reference proteome</keyword>
<accession>A0AAV9VS57</accession>
<dbReference type="Proteomes" id="UP001370758">
    <property type="component" value="Unassembled WGS sequence"/>
</dbReference>
<evidence type="ECO:0000313" key="2">
    <source>
        <dbReference type="EMBL" id="KAK6495647.1"/>
    </source>
</evidence>
<evidence type="ECO:0000313" key="3">
    <source>
        <dbReference type="Proteomes" id="UP001370758"/>
    </source>
</evidence>
<feature type="compositionally biased region" description="Pro residues" evidence="1">
    <location>
        <begin position="28"/>
        <end position="38"/>
    </location>
</feature>
<protein>
    <recommendedName>
        <fullName evidence="4">Biogenesis of lysosome-related organelles complex 1 subunit KXD1</fullName>
    </recommendedName>
</protein>
<proteinExistence type="predicted"/>
<comment type="caution">
    <text evidence="2">The sequence shown here is derived from an EMBL/GenBank/DDBJ whole genome shotgun (WGS) entry which is preliminary data.</text>
</comment>
<sequence length="194" mass="21554">MSSFTLATASGVFPSSLNRSYSDAYRPRPVPMAAPPRPTIVDGSNAGVNSTQAAHYHDSQISNPNYIAVGGQFLEDPQCFALAQDLNQHAYHARDIQTEQMAKLIESFRSSQAAAEAQILGHVAERQRLAAHFTNIQKQLVYERIRFGRLLECYKKAIAIAQQMNESQGIVTQDYPIIKQEPDQGKQENSCEDL</sequence>
<dbReference type="EMBL" id="JAVHJL010000012">
    <property type="protein sequence ID" value="KAK6495647.1"/>
    <property type="molecule type" value="Genomic_DNA"/>
</dbReference>
<feature type="region of interest" description="Disordered" evidence="1">
    <location>
        <begin position="24"/>
        <end position="47"/>
    </location>
</feature>
<reference evidence="2 3" key="1">
    <citation type="submission" date="2023-08" db="EMBL/GenBank/DDBJ databases">
        <authorList>
            <person name="Palmer J.M."/>
        </authorList>
    </citation>
    <scope>NUCLEOTIDE SEQUENCE [LARGE SCALE GENOMIC DNA]</scope>
    <source>
        <strain evidence="2 3">TWF481</strain>
    </source>
</reference>